<evidence type="ECO:0000256" key="6">
    <source>
        <dbReference type="SAM" id="Phobius"/>
    </source>
</evidence>
<feature type="transmembrane region" description="Helical" evidence="6">
    <location>
        <begin position="6"/>
        <end position="23"/>
    </location>
</feature>
<comment type="caution">
    <text evidence="7">The sequence shown here is derived from an EMBL/GenBank/DDBJ whole genome shotgun (WGS) entry which is preliminary data.</text>
</comment>
<accession>A0A5C4U1Z8</accession>
<keyword evidence="8" id="KW-1185">Reference proteome</keyword>
<organism evidence="7 8">
    <name type="scientific">Corynebacterium tapiri</name>
    <dbReference type="NCBI Taxonomy" id="1448266"/>
    <lineage>
        <taxon>Bacteria</taxon>
        <taxon>Bacillati</taxon>
        <taxon>Actinomycetota</taxon>
        <taxon>Actinomycetes</taxon>
        <taxon>Mycobacteriales</taxon>
        <taxon>Corynebacteriaceae</taxon>
        <taxon>Corynebacterium</taxon>
    </lineage>
</organism>
<feature type="transmembrane region" description="Helical" evidence="6">
    <location>
        <begin position="43"/>
        <end position="67"/>
    </location>
</feature>
<keyword evidence="4 6" id="KW-1133">Transmembrane helix</keyword>
<dbReference type="Proteomes" id="UP000312032">
    <property type="component" value="Unassembled WGS sequence"/>
</dbReference>
<protein>
    <submittedName>
        <fullName evidence="7">UPF0104 family protein</fullName>
    </submittedName>
</protein>
<dbReference type="InterPro" id="IPR022791">
    <property type="entry name" value="L-PG_synthase/AglD"/>
</dbReference>
<dbReference type="EMBL" id="VDHJ01000020">
    <property type="protein sequence ID" value="TNL94627.1"/>
    <property type="molecule type" value="Genomic_DNA"/>
</dbReference>
<sequence length="347" mass="37051">MTRWGWARWLAPLVVLALVLYFFRDNVDFIAHALRELRSTHPFPLALGLICACASLLAMGEVMRLLIRAGGTRVSLPETTAITLASNAWSTTVPGGPAFSAVLTFQVQRSWGATPVLCSWFLVISSIVSTMWLALIGLVAILLGASISLLSLVGSLAAIVVVGWLCYAITAHPESFGRSVRGVLRWIGPRVGRGRDFGDERVRDVVKQLRTVRMSLPTFAAVAVHSLLNRLFDAAILALSVWAVTGNFPALHAGAERTTLMGVLLAYITAKIAGSAQVTPAGLGTVEAAIVATLVATGMTAVNATSAAIIYRLVSFLFVTLIGWGVYFLHYGARGFSGRAQADADDR</sequence>
<reference evidence="7 8" key="1">
    <citation type="submission" date="2019-06" db="EMBL/GenBank/DDBJ databases">
        <authorList>
            <person name="Li J."/>
        </authorList>
    </citation>
    <scope>NUCLEOTIDE SEQUENCE [LARGE SCALE GENOMIC DNA]</scope>
    <source>
        <strain evidence="7 8">LMG 28165</strain>
    </source>
</reference>
<evidence type="ECO:0000256" key="1">
    <source>
        <dbReference type="ARBA" id="ARBA00004651"/>
    </source>
</evidence>
<dbReference type="GO" id="GO:0005886">
    <property type="term" value="C:plasma membrane"/>
    <property type="evidence" value="ECO:0007669"/>
    <property type="project" value="UniProtKB-SubCell"/>
</dbReference>
<evidence type="ECO:0000256" key="3">
    <source>
        <dbReference type="ARBA" id="ARBA00022692"/>
    </source>
</evidence>
<feature type="transmembrane region" description="Helical" evidence="6">
    <location>
        <begin position="117"/>
        <end position="143"/>
    </location>
</feature>
<proteinExistence type="predicted"/>
<gene>
    <name evidence="7" type="ORF">FHE74_10290</name>
</gene>
<feature type="transmembrane region" description="Helical" evidence="6">
    <location>
        <begin position="308"/>
        <end position="329"/>
    </location>
</feature>
<feature type="transmembrane region" description="Helical" evidence="6">
    <location>
        <begin position="149"/>
        <end position="169"/>
    </location>
</feature>
<dbReference type="PANTHER" id="PTHR39087:SF2">
    <property type="entry name" value="UPF0104 MEMBRANE PROTEIN MJ1595"/>
    <property type="match status" value="1"/>
</dbReference>
<keyword evidence="3 6" id="KW-0812">Transmembrane</keyword>
<dbReference type="AlphaFoldDB" id="A0A5C4U1Z8"/>
<name>A0A5C4U1Z8_9CORY</name>
<evidence type="ECO:0000256" key="5">
    <source>
        <dbReference type="ARBA" id="ARBA00023136"/>
    </source>
</evidence>
<dbReference type="Pfam" id="PF03706">
    <property type="entry name" value="LPG_synthase_TM"/>
    <property type="match status" value="1"/>
</dbReference>
<evidence type="ECO:0000256" key="4">
    <source>
        <dbReference type="ARBA" id="ARBA00022989"/>
    </source>
</evidence>
<evidence type="ECO:0000256" key="2">
    <source>
        <dbReference type="ARBA" id="ARBA00022475"/>
    </source>
</evidence>
<feature type="transmembrane region" description="Helical" evidence="6">
    <location>
        <begin position="281"/>
        <end position="302"/>
    </location>
</feature>
<dbReference type="PANTHER" id="PTHR39087">
    <property type="entry name" value="UPF0104 MEMBRANE PROTEIN MJ1595"/>
    <property type="match status" value="1"/>
</dbReference>
<evidence type="ECO:0000313" key="8">
    <source>
        <dbReference type="Proteomes" id="UP000312032"/>
    </source>
</evidence>
<comment type="subcellular location">
    <subcellularLocation>
        <location evidence="1">Cell membrane</location>
        <topology evidence="1">Multi-pass membrane protein</topology>
    </subcellularLocation>
</comment>
<dbReference type="NCBIfam" id="TIGR00374">
    <property type="entry name" value="flippase-like domain"/>
    <property type="match status" value="1"/>
</dbReference>
<evidence type="ECO:0000313" key="7">
    <source>
        <dbReference type="EMBL" id="TNL94627.1"/>
    </source>
</evidence>
<dbReference type="RefSeq" id="WP_139466430.1">
    <property type="nucleotide sequence ID" value="NZ_VDHJ01000020.1"/>
</dbReference>
<keyword evidence="5 6" id="KW-0472">Membrane</keyword>
<keyword evidence="2" id="KW-1003">Cell membrane</keyword>
<dbReference type="OrthoDB" id="4481258at2"/>